<evidence type="ECO:0000313" key="3">
    <source>
        <dbReference type="Proteomes" id="UP000460751"/>
    </source>
</evidence>
<gene>
    <name evidence="2" type="ORF">GLW01_04645</name>
</gene>
<name>A0A9X4YAB2_9GAMM</name>
<proteinExistence type="predicted"/>
<protein>
    <submittedName>
        <fullName evidence="2">Invasion protein</fullName>
    </submittedName>
</protein>
<dbReference type="Proteomes" id="UP000460751">
    <property type="component" value="Unassembled WGS sequence"/>
</dbReference>
<keyword evidence="1" id="KW-0472">Membrane</keyword>
<accession>A0A9X4YAB2</accession>
<feature type="transmembrane region" description="Helical" evidence="1">
    <location>
        <begin position="103"/>
        <end position="120"/>
    </location>
</feature>
<dbReference type="PANTHER" id="PTHR39594">
    <property type="entry name" value="PROTEIN YCHQ"/>
    <property type="match status" value="1"/>
</dbReference>
<keyword evidence="1" id="KW-1133">Transmembrane helix</keyword>
<feature type="transmembrane region" description="Helical" evidence="1">
    <location>
        <begin position="6"/>
        <end position="26"/>
    </location>
</feature>
<dbReference type="GO" id="GO:0005886">
    <property type="term" value="C:plasma membrane"/>
    <property type="evidence" value="ECO:0007669"/>
    <property type="project" value="TreeGrafter"/>
</dbReference>
<keyword evidence="1" id="KW-0812">Transmembrane</keyword>
<dbReference type="RefSeq" id="WP_160898289.1">
    <property type="nucleotide sequence ID" value="NZ_WMEX01000002.1"/>
</dbReference>
<dbReference type="PIRSF" id="PIRSF005610">
    <property type="entry name" value="SirB"/>
    <property type="match status" value="1"/>
</dbReference>
<keyword evidence="3" id="KW-1185">Reference proteome</keyword>
<organism evidence="2 3">
    <name type="scientific">Vreelandella halophila</name>
    <dbReference type="NCBI Taxonomy" id="86177"/>
    <lineage>
        <taxon>Bacteria</taxon>
        <taxon>Pseudomonadati</taxon>
        <taxon>Pseudomonadota</taxon>
        <taxon>Gammaproteobacteria</taxon>
        <taxon>Oceanospirillales</taxon>
        <taxon>Halomonadaceae</taxon>
        <taxon>Vreelandella</taxon>
    </lineage>
</organism>
<reference evidence="2 3" key="1">
    <citation type="submission" date="2019-11" db="EMBL/GenBank/DDBJ databases">
        <title>Genome sequences of 17 halophilic strains isolated from different environments.</title>
        <authorList>
            <person name="Furrow R.E."/>
        </authorList>
    </citation>
    <scope>NUCLEOTIDE SEQUENCE [LARGE SCALE GENOMIC DNA]</scope>
    <source>
        <strain evidence="2 3">22507_15_FS</strain>
    </source>
</reference>
<feature type="transmembrane region" description="Helical" evidence="1">
    <location>
        <begin position="72"/>
        <end position="91"/>
    </location>
</feature>
<dbReference type="Pfam" id="PF04247">
    <property type="entry name" value="SirB"/>
    <property type="match status" value="1"/>
</dbReference>
<evidence type="ECO:0000313" key="2">
    <source>
        <dbReference type="EMBL" id="MYL26079.1"/>
    </source>
</evidence>
<comment type="caution">
    <text evidence="2">The sequence shown here is derived from an EMBL/GenBank/DDBJ whole genome shotgun (WGS) entry which is preliminary data.</text>
</comment>
<dbReference type="AlphaFoldDB" id="A0A9X4YAB2"/>
<dbReference type="PANTHER" id="PTHR39594:SF1">
    <property type="entry name" value="PROTEIN YCHQ"/>
    <property type="match status" value="1"/>
</dbReference>
<dbReference type="EMBL" id="WMEX01000002">
    <property type="protein sequence ID" value="MYL26079.1"/>
    <property type="molecule type" value="Genomic_DNA"/>
</dbReference>
<evidence type="ECO:0000256" key="1">
    <source>
        <dbReference type="SAM" id="Phobius"/>
    </source>
</evidence>
<dbReference type="OrthoDB" id="5588650at2"/>
<dbReference type="InterPro" id="IPR007360">
    <property type="entry name" value="SirB"/>
</dbReference>
<sequence length="123" mass="13315">MEFYHIVKGVHMLAAYTTAALMLLRLGLDAAGRPGWRGTPLRWVPHLNDTALLAAALGLLALSGWMPFVHHWLTGKVILLVGYILAGKWALDQTRPTGVRGMAALVALVQLAAIFALAILRPL</sequence>